<keyword evidence="3" id="KW-0547">Nucleotide-binding</keyword>
<dbReference type="GO" id="GO:0016887">
    <property type="term" value="F:ATP hydrolysis activity"/>
    <property type="evidence" value="ECO:0007669"/>
    <property type="project" value="InterPro"/>
</dbReference>
<dbReference type="InterPro" id="IPR003593">
    <property type="entry name" value="AAA+_ATPase"/>
</dbReference>
<evidence type="ECO:0000256" key="3">
    <source>
        <dbReference type="ARBA" id="ARBA00022741"/>
    </source>
</evidence>
<keyword evidence="5" id="KW-0029">Amino-acid transport</keyword>
<dbReference type="GO" id="GO:0015807">
    <property type="term" value="P:L-amino acid transport"/>
    <property type="evidence" value="ECO:0007669"/>
    <property type="project" value="TreeGrafter"/>
</dbReference>
<dbReference type="RefSeq" id="WP_185717278.1">
    <property type="nucleotide sequence ID" value="NZ_BAAAWI010000001.1"/>
</dbReference>
<evidence type="ECO:0000256" key="2">
    <source>
        <dbReference type="ARBA" id="ARBA00022448"/>
    </source>
</evidence>
<dbReference type="InterPro" id="IPR027417">
    <property type="entry name" value="P-loop_NTPase"/>
</dbReference>
<evidence type="ECO:0000256" key="1">
    <source>
        <dbReference type="ARBA" id="ARBA00005417"/>
    </source>
</evidence>
<name>A0A7G7MCK5_9PSEU</name>
<dbReference type="EMBL" id="CP060131">
    <property type="protein sequence ID" value="QNG50516.1"/>
    <property type="molecule type" value="Genomic_DNA"/>
</dbReference>
<keyword evidence="2" id="KW-0813">Transport</keyword>
<dbReference type="Gene3D" id="3.40.50.300">
    <property type="entry name" value="P-loop containing nucleotide triphosphate hydrolases"/>
    <property type="match status" value="1"/>
</dbReference>
<dbReference type="PANTHER" id="PTHR43820:SF4">
    <property type="entry name" value="HIGH-AFFINITY BRANCHED-CHAIN AMINO ACID TRANSPORT ATP-BINDING PROTEIN LIVF"/>
    <property type="match status" value="1"/>
</dbReference>
<feature type="domain" description="ABC transporter" evidence="6">
    <location>
        <begin position="10"/>
        <end position="245"/>
    </location>
</feature>
<proteinExistence type="inferred from homology"/>
<dbReference type="GO" id="GO:0005524">
    <property type="term" value="F:ATP binding"/>
    <property type="evidence" value="ECO:0007669"/>
    <property type="project" value="UniProtKB-KW"/>
</dbReference>
<evidence type="ECO:0000313" key="7">
    <source>
        <dbReference type="EMBL" id="QNG50516.1"/>
    </source>
</evidence>
<evidence type="ECO:0000259" key="6">
    <source>
        <dbReference type="PROSITE" id="PS50893"/>
    </source>
</evidence>
<protein>
    <submittedName>
        <fullName evidence="7">ABC transporter ATP-binding protein</fullName>
    </submittedName>
</protein>
<gene>
    <name evidence="7" type="ORF">H6H00_20060</name>
</gene>
<dbReference type="GO" id="GO:0015658">
    <property type="term" value="F:branched-chain amino acid transmembrane transporter activity"/>
    <property type="evidence" value="ECO:0007669"/>
    <property type="project" value="TreeGrafter"/>
</dbReference>
<sequence length="250" mass="26057">MPTSGSDDGLRVTGLTAGYGPVTVVRDVTLEVGRGDFVGVLGANGAGKTTLLRALVGDARVTAGSVTLDGRELRGLPAHRVARAGVAVVPEGRGLVPELSVRDNLLLGTATWNRRYSSPAVTRALAEVHDRFPVLGERAGQLAGSLSGGEQQMVAIGRALMARPTLLVLDEPSLGLAPRLVRQVFADLAQANRDGITVLVAEQNAAAALRVATRSYVMHGGRVVTEGTAEQLEASGLRSAFLGEGTREHR</sequence>
<evidence type="ECO:0000313" key="8">
    <source>
        <dbReference type="Proteomes" id="UP000515728"/>
    </source>
</evidence>
<dbReference type="InterPro" id="IPR052156">
    <property type="entry name" value="BCAA_Transport_ATP-bd_LivF"/>
</dbReference>
<dbReference type="InterPro" id="IPR017871">
    <property type="entry name" value="ABC_transporter-like_CS"/>
</dbReference>
<dbReference type="InterPro" id="IPR003439">
    <property type="entry name" value="ABC_transporter-like_ATP-bd"/>
</dbReference>
<dbReference type="SUPFAM" id="SSF52540">
    <property type="entry name" value="P-loop containing nucleoside triphosphate hydrolases"/>
    <property type="match status" value="1"/>
</dbReference>
<dbReference type="CDD" id="cd03224">
    <property type="entry name" value="ABC_TM1139_LivF_branched"/>
    <property type="match status" value="1"/>
</dbReference>
<dbReference type="PROSITE" id="PS00211">
    <property type="entry name" value="ABC_TRANSPORTER_1"/>
    <property type="match status" value="1"/>
</dbReference>
<keyword evidence="4 7" id="KW-0067">ATP-binding</keyword>
<dbReference type="KEGG" id="ppel:H6H00_20060"/>
<accession>A0A7G7MCK5</accession>
<dbReference type="AlphaFoldDB" id="A0A7G7MCK5"/>
<dbReference type="PROSITE" id="PS50893">
    <property type="entry name" value="ABC_TRANSPORTER_2"/>
    <property type="match status" value="1"/>
</dbReference>
<dbReference type="PANTHER" id="PTHR43820">
    <property type="entry name" value="HIGH-AFFINITY BRANCHED-CHAIN AMINO ACID TRANSPORT ATP-BINDING PROTEIN LIVF"/>
    <property type="match status" value="1"/>
</dbReference>
<organism evidence="7 8">
    <name type="scientific">Pseudonocardia petroleophila</name>
    <dbReference type="NCBI Taxonomy" id="37331"/>
    <lineage>
        <taxon>Bacteria</taxon>
        <taxon>Bacillati</taxon>
        <taxon>Actinomycetota</taxon>
        <taxon>Actinomycetes</taxon>
        <taxon>Pseudonocardiales</taxon>
        <taxon>Pseudonocardiaceae</taxon>
        <taxon>Pseudonocardia</taxon>
    </lineage>
</organism>
<reference evidence="7 8" key="1">
    <citation type="submission" date="2020-08" db="EMBL/GenBank/DDBJ databases">
        <authorList>
            <person name="Mo P."/>
        </authorList>
    </citation>
    <scope>NUCLEOTIDE SEQUENCE [LARGE SCALE GENOMIC DNA]</scope>
    <source>
        <strain evidence="7 8">CGMCC 4.1532</strain>
    </source>
</reference>
<comment type="similarity">
    <text evidence="1">Belongs to the ABC transporter superfamily.</text>
</comment>
<dbReference type="Proteomes" id="UP000515728">
    <property type="component" value="Chromosome"/>
</dbReference>
<evidence type="ECO:0000256" key="5">
    <source>
        <dbReference type="ARBA" id="ARBA00022970"/>
    </source>
</evidence>
<dbReference type="Pfam" id="PF00005">
    <property type="entry name" value="ABC_tran"/>
    <property type="match status" value="1"/>
</dbReference>
<evidence type="ECO:0000256" key="4">
    <source>
        <dbReference type="ARBA" id="ARBA00022840"/>
    </source>
</evidence>
<keyword evidence="8" id="KW-1185">Reference proteome</keyword>
<dbReference type="SMART" id="SM00382">
    <property type="entry name" value="AAA"/>
    <property type="match status" value="1"/>
</dbReference>